<evidence type="ECO:0000313" key="1">
    <source>
        <dbReference type="EMBL" id="JAH94743.1"/>
    </source>
</evidence>
<proteinExistence type="predicted"/>
<accession>A0A0E9WZ99</accession>
<name>A0A0E9WZ99_ANGAN</name>
<dbReference type="AlphaFoldDB" id="A0A0E9WZ99"/>
<sequence length="45" mass="5168">MFQCLNCPTILCCIRCCTNDLWLYKNTTTPKFIFISFSTGNLALD</sequence>
<dbReference type="EMBL" id="GBXM01013834">
    <property type="protein sequence ID" value="JAH94743.1"/>
    <property type="molecule type" value="Transcribed_RNA"/>
</dbReference>
<reference evidence="1" key="1">
    <citation type="submission" date="2014-11" db="EMBL/GenBank/DDBJ databases">
        <authorList>
            <person name="Amaro Gonzalez C."/>
        </authorList>
    </citation>
    <scope>NUCLEOTIDE SEQUENCE</scope>
</reference>
<organism evidence="1">
    <name type="scientific">Anguilla anguilla</name>
    <name type="common">European freshwater eel</name>
    <name type="synonym">Muraena anguilla</name>
    <dbReference type="NCBI Taxonomy" id="7936"/>
    <lineage>
        <taxon>Eukaryota</taxon>
        <taxon>Metazoa</taxon>
        <taxon>Chordata</taxon>
        <taxon>Craniata</taxon>
        <taxon>Vertebrata</taxon>
        <taxon>Euteleostomi</taxon>
        <taxon>Actinopterygii</taxon>
        <taxon>Neopterygii</taxon>
        <taxon>Teleostei</taxon>
        <taxon>Anguilliformes</taxon>
        <taxon>Anguillidae</taxon>
        <taxon>Anguilla</taxon>
    </lineage>
</organism>
<reference evidence="1" key="2">
    <citation type="journal article" date="2015" name="Fish Shellfish Immunol.">
        <title>Early steps in the European eel (Anguilla anguilla)-Vibrio vulnificus interaction in the gills: Role of the RtxA13 toxin.</title>
        <authorList>
            <person name="Callol A."/>
            <person name="Pajuelo D."/>
            <person name="Ebbesson L."/>
            <person name="Teles M."/>
            <person name="MacKenzie S."/>
            <person name="Amaro C."/>
        </authorList>
    </citation>
    <scope>NUCLEOTIDE SEQUENCE</scope>
</reference>
<protein>
    <submittedName>
        <fullName evidence="1">Uncharacterized protein</fullName>
    </submittedName>
</protein>